<sequence>MPDTFLNYPADPVTFFPEPLPEIEPISYLVQGNAPGVAMEQNSRYQGITEAIGANVEFIFGGIGDAYRSKFTTLIASGDLPDLMMMQSVSQMPQMLESQFVDLTDRLSGDGVTQYKGLASKPTESWNTPLLNGRLWGVPMPLIPAANIISYRPDLTESMGVPKPEFGDVEDFEDLLKELSRPQEGKFALGGDPSSWMVGIMQQMYKAPNGWSKEGDRFVSAYESEEYASAVESVKRMWSAGVFHPNSFSEPGNYNVWFKGGVVSVYTQNFSGWSYYAQNNPFPIDSMHPVSFDGSQYEGFQGGAGFGGYVGISKGASEERIDELLRVLDFMAAPFGSKEFLLNYYGQEGDNYEIDANGNPVGNKRAVDEYIAGFTYMGVPYAAQLYTPGMEDVTTAQADYLAKYQPHVKPSPITGLYSETAVSDGAPAGIKLTDAIRDIIQDRRPMASLADAVAEWKADAGDKIAEEYQAAEQAAG</sequence>
<reference evidence="2 3" key="1">
    <citation type="submission" date="2017-07" db="EMBL/GenBank/DDBJ databases">
        <title>Draft whole genome sequences of clinical Proprionibacteriaceae strains.</title>
        <authorList>
            <person name="Bernier A.-M."/>
            <person name="Bernard K."/>
            <person name="Domingo M.-C."/>
        </authorList>
    </citation>
    <scope>NUCLEOTIDE SEQUENCE [LARGE SCALE GENOMIC DNA]</scope>
    <source>
        <strain evidence="2 3">NML 150081</strain>
    </source>
</reference>
<dbReference type="PANTHER" id="PTHR43649:SF31">
    <property type="entry name" value="SN-GLYCEROL-3-PHOSPHATE-BINDING PERIPLASMIC PROTEIN UGPB"/>
    <property type="match status" value="1"/>
</dbReference>
<dbReference type="SUPFAM" id="SSF53850">
    <property type="entry name" value="Periplasmic binding protein-like II"/>
    <property type="match status" value="1"/>
</dbReference>
<dbReference type="InterPro" id="IPR050490">
    <property type="entry name" value="Bact_solute-bd_prot1"/>
</dbReference>
<evidence type="ECO:0000313" key="2">
    <source>
        <dbReference type="EMBL" id="OYN89487.1"/>
    </source>
</evidence>
<accession>A0A255ED65</accession>
<keyword evidence="3" id="KW-1185">Reference proteome</keyword>
<name>A0A255ED65_9ACTN</name>
<comment type="caution">
    <text evidence="2">The sequence shown here is derived from an EMBL/GenBank/DDBJ whole genome shotgun (WGS) entry which is preliminary data.</text>
</comment>
<evidence type="ECO:0000313" key="3">
    <source>
        <dbReference type="Proteomes" id="UP000216300"/>
    </source>
</evidence>
<proteinExistence type="inferred from homology"/>
<comment type="similarity">
    <text evidence="1">Belongs to the bacterial solute-binding protein 1 family.</text>
</comment>
<protein>
    <recommendedName>
        <fullName evidence="4">Extracellular solute-binding protein</fullName>
    </recommendedName>
</protein>
<dbReference type="PANTHER" id="PTHR43649">
    <property type="entry name" value="ARABINOSE-BINDING PROTEIN-RELATED"/>
    <property type="match status" value="1"/>
</dbReference>
<gene>
    <name evidence="2" type="ORF">CGZ91_11410</name>
</gene>
<evidence type="ECO:0000256" key="1">
    <source>
        <dbReference type="ARBA" id="ARBA00008520"/>
    </source>
</evidence>
<dbReference type="Gene3D" id="3.40.190.10">
    <property type="entry name" value="Periplasmic binding protein-like II"/>
    <property type="match status" value="2"/>
</dbReference>
<organism evidence="2 3">
    <name type="scientific">Parenemella sanctibonifatiensis</name>
    <dbReference type="NCBI Taxonomy" id="2016505"/>
    <lineage>
        <taxon>Bacteria</taxon>
        <taxon>Bacillati</taxon>
        <taxon>Actinomycetota</taxon>
        <taxon>Actinomycetes</taxon>
        <taxon>Propionibacteriales</taxon>
        <taxon>Propionibacteriaceae</taxon>
        <taxon>Parenemella</taxon>
    </lineage>
</organism>
<dbReference type="Proteomes" id="UP000216300">
    <property type="component" value="Unassembled WGS sequence"/>
</dbReference>
<dbReference type="AlphaFoldDB" id="A0A255ED65"/>
<dbReference type="EMBL" id="NMVJ01000009">
    <property type="protein sequence ID" value="OYN89487.1"/>
    <property type="molecule type" value="Genomic_DNA"/>
</dbReference>
<evidence type="ECO:0008006" key="4">
    <source>
        <dbReference type="Google" id="ProtNLM"/>
    </source>
</evidence>